<keyword evidence="1" id="KW-0732">Signal</keyword>
<keyword evidence="3" id="KW-1185">Reference proteome</keyword>
<evidence type="ECO:0000313" key="3">
    <source>
        <dbReference type="Proteomes" id="UP000199470"/>
    </source>
</evidence>
<dbReference type="GO" id="GO:0019239">
    <property type="term" value="F:deaminase activity"/>
    <property type="evidence" value="ECO:0007669"/>
    <property type="project" value="TreeGrafter"/>
</dbReference>
<feature type="signal peptide" evidence="1">
    <location>
        <begin position="1"/>
        <end position="34"/>
    </location>
</feature>
<protein>
    <submittedName>
        <fullName evidence="2">Enamine deaminase RidA, house cleaning of reactive enamine intermediates, YjgF/YER057c/UK114 family</fullName>
    </submittedName>
</protein>
<dbReference type="InterPro" id="IPR006175">
    <property type="entry name" value="YjgF/YER057c/UK114"/>
</dbReference>
<dbReference type="EMBL" id="FOTW01000030">
    <property type="protein sequence ID" value="SFM74397.1"/>
    <property type="molecule type" value="Genomic_DNA"/>
</dbReference>
<dbReference type="PANTHER" id="PTHR11803">
    <property type="entry name" value="2-IMINOBUTANOATE/2-IMINOPROPANOATE DEAMINASE RIDA"/>
    <property type="match status" value="1"/>
</dbReference>
<dbReference type="CDD" id="cd06151">
    <property type="entry name" value="YjgF_YER057c_UK114_like_3"/>
    <property type="match status" value="1"/>
</dbReference>
<dbReference type="AlphaFoldDB" id="A0A1I4TCW3"/>
<gene>
    <name evidence="2" type="ORF">SAMN02982985_05165</name>
</gene>
<sequence length="185" mass="19235">MRAFPEFFSLQQCKRGLTLGLGLALLHAAPSAQAEEIKRTGIPGSSFPISTTVSVPAGSRLVFFSGNLADVANPDAPKGSIEAYGNTNTQTLSILKKFEKLLAAEGLTLADVVKVNVFMAGDPALDGKMDFAGLNAAYGQYFGSAAQPNKPVRTALQVAALPMPGGLVEIEMTAAKAPAVARAKK</sequence>
<dbReference type="SUPFAM" id="SSF55298">
    <property type="entry name" value="YjgF-like"/>
    <property type="match status" value="1"/>
</dbReference>
<dbReference type="STRING" id="758825.SAMN02982985_05165"/>
<dbReference type="PANTHER" id="PTHR11803:SF59">
    <property type="entry name" value="ENDORIBONUCLEASE"/>
    <property type="match status" value="1"/>
</dbReference>
<dbReference type="Pfam" id="PF01042">
    <property type="entry name" value="Ribonuc_L-PSP"/>
    <property type="match status" value="1"/>
</dbReference>
<evidence type="ECO:0000313" key="2">
    <source>
        <dbReference type="EMBL" id="SFM74397.1"/>
    </source>
</evidence>
<dbReference type="GO" id="GO:0005829">
    <property type="term" value="C:cytosol"/>
    <property type="evidence" value="ECO:0007669"/>
    <property type="project" value="TreeGrafter"/>
</dbReference>
<dbReference type="Gene3D" id="3.30.1330.40">
    <property type="entry name" value="RutC-like"/>
    <property type="match status" value="1"/>
</dbReference>
<proteinExistence type="predicted"/>
<dbReference type="RefSeq" id="WP_093390569.1">
    <property type="nucleotide sequence ID" value="NZ_FOTW01000030.1"/>
</dbReference>
<name>A0A1I4TCW3_9BURK</name>
<reference evidence="2 3" key="1">
    <citation type="submission" date="2016-10" db="EMBL/GenBank/DDBJ databases">
        <authorList>
            <person name="de Groot N.N."/>
        </authorList>
    </citation>
    <scope>NUCLEOTIDE SEQUENCE [LARGE SCALE GENOMIC DNA]</scope>
    <source>
        <strain evidence="2 3">ATCC 43154</strain>
    </source>
</reference>
<dbReference type="InterPro" id="IPR035959">
    <property type="entry name" value="RutC-like_sf"/>
</dbReference>
<dbReference type="OrthoDB" id="9803101at2"/>
<organism evidence="2 3">
    <name type="scientific">Rugamonas rubra</name>
    <dbReference type="NCBI Taxonomy" id="758825"/>
    <lineage>
        <taxon>Bacteria</taxon>
        <taxon>Pseudomonadati</taxon>
        <taxon>Pseudomonadota</taxon>
        <taxon>Betaproteobacteria</taxon>
        <taxon>Burkholderiales</taxon>
        <taxon>Oxalobacteraceae</taxon>
        <taxon>Telluria group</taxon>
        <taxon>Rugamonas</taxon>
    </lineage>
</organism>
<feature type="chain" id="PRO_5011779377" evidence="1">
    <location>
        <begin position="35"/>
        <end position="185"/>
    </location>
</feature>
<evidence type="ECO:0000256" key="1">
    <source>
        <dbReference type="SAM" id="SignalP"/>
    </source>
</evidence>
<accession>A0A1I4TCW3</accession>
<dbReference type="Proteomes" id="UP000199470">
    <property type="component" value="Unassembled WGS sequence"/>
</dbReference>